<name>A0A916QKD6_9GAMM</name>
<dbReference type="AlphaFoldDB" id="A0A916QKD6"/>
<organism evidence="3 4">
    <name type="scientific">Pseudohongiella nitratireducens</name>
    <dbReference type="NCBI Taxonomy" id="1768907"/>
    <lineage>
        <taxon>Bacteria</taxon>
        <taxon>Pseudomonadati</taxon>
        <taxon>Pseudomonadota</taxon>
        <taxon>Gammaproteobacteria</taxon>
        <taxon>Pseudomonadales</taxon>
        <taxon>Pseudohongiellaceae</taxon>
        <taxon>Pseudohongiella</taxon>
    </lineage>
</organism>
<dbReference type="RefSeq" id="WP_068810039.1">
    <property type="nucleotide sequence ID" value="NZ_BMIY01000010.1"/>
</dbReference>
<reference evidence="3" key="2">
    <citation type="submission" date="2020-09" db="EMBL/GenBank/DDBJ databases">
        <authorList>
            <person name="Sun Q."/>
            <person name="Zhou Y."/>
        </authorList>
    </citation>
    <scope>NUCLEOTIDE SEQUENCE</scope>
    <source>
        <strain evidence="3">CGMCC 1.15425</strain>
    </source>
</reference>
<dbReference type="SUPFAM" id="SSF54631">
    <property type="entry name" value="CBS-domain pair"/>
    <property type="match status" value="1"/>
</dbReference>
<comment type="caution">
    <text evidence="3">The sequence shown here is derived from an EMBL/GenBank/DDBJ whole genome shotgun (WGS) entry which is preliminary data.</text>
</comment>
<dbReference type="Pfam" id="PF00571">
    <property type="entry name" value="CBS"/>
    <property type="match status" value="1"/>
</dbReference>
<sequence length="189" mass="21352">MQQITLFHVDNVSHLVQPEEFGGLDMDSPATEFFTDFKKHRPLIIEGGTPALDAAMLMRRSHARMKLVTDVKGEFIGTLTIDDLSDVNLMVKVANGERLKDVTVSEMMCPKRDILAMDIHEIEDATIGDVIETLQRSGQSHCLVVDKSRDHIRGLIAASEVERRLHVPIRIEKIPTFIDIFNNVRHPVM</sequence>
<dbReference type="EMBL" id="BMIY01000010">
    <property type="protein sequence ID" value="GFZ79512.1"/>
    <property type="molecule type" value="Genomic_DNA"/>
</dbReference>
<accession>A0A916QKD6</accession>
<dbReference type="Gene3D" id="3.10.580.10">
    <property type="entry name" value="CBS-domain"/>
    <property type="match status" value="2"/>
</dbReference>
<proteinExistence type="predicted"/>
<evidence type="ECO:0000313" key="3">
    <source>
        <dbReference type="EMBL" id="GFZ79512.1"/>
    </source>
</evidence>
<dbReference type="OrthoDB" id="5295117at2"/>
<feature type="domain" description="CBS" evidence="2">
    <location>
        <begin position="108"/>
        <end position="171"/>
    </location>
</feature>
<keyword evidence="1" id="KW-0129">CBS domain</keyword>
<evidence type="ECO:0000256" key="1">
    <source>
        <dbReference type="PROSITE-ProRule" id="PRU00703"/>
    </source>
</evidence>
<evidence type="ECO:0000313" key="4">
    <source>
        <dbReference type="Proteomes" id="UP000627715"/>
    </source>
</evidence>
<dbReference type="InterPro" id="IPR046342">
    <property type="entry name" value="CBS_dom_sf"/>
</dbReference>
<dbReference type="InterPro" id="IPR000644">
    <property type="entry name" value="CBS_dom"/>
</dbReference>
<evidence type="ECO:0000259" key="2">
    <source>
        <dbReference type="PROSITE" id="PS51371"/>
    </source>
</evidence>
<reference evidence="3" key="1">
    <citation type="journal article" date="2014" name="Int. J. Syst. Evol. Microbiol.">
        <title>Complete genome sequence of Corynebacterium casei LMG S-19264T (=DSM 44701T), isolated from a smear-ripened cheese.</title>
        <authorList>
            <consortium name="US DOE Joint Genome Institute (JGI-PGF)"/>
            <person name="Walter F."/>
            <person name="Albersmeier A."/>
            <person name="Kalinowski J."/>
            <person name="Ruckert C."/>
        </authorList>
    </citation>
    <scope>NUCLEOTIDE SEQUENCE</scope>
    <source>
        <strain evidence="3">CGMCC 1.15425</strain>
    </source>
</reference>
<dbReference type="PROSITE" id="PS51371">
    <property type="entry name" value="CBS"/>
    <property type="match status" value="1"/>
</dbReference>
<protein>
    <recommendedName>
        <fullName evidence="2">CBS domain-containing protein</fullName>
    </recommendedName>
</protein>
<gene>
    <name evidence="3" type="ORF">GCM10011403_23190</name>
</gene>
<dbReference type="Proteomes" id="UP000627715">
    <property type="component" value="Unassembled WGS sequence"/>
</dbReference>
<keyword evidence="4" id="KW-1185">Reference proteome</keyword>